<dbReference type="PANTHER" id="PTHR30157:SF0">
    <property type="entry name" value="NADPH-DEPENDENT FERRIC-CHELATE REDUCTASE"/>
    <property type="match status" value="1"/>
</dbReference>
<sequence length="303" mass="32940">MSVTAVVSPYRMFPVRLSRRERRSPSLVRLTFTDPSLAHFADRGYDQRIKLVVPRPGGLPRSDFPADENWWEVWRDQPVEERAFIRTYTVVDARPDTGEIDVDFVDHGVTGPGSRFAVEAQPGDGAIIFGPNADFDGDAGGLEFRREFAGSAMQLVVGDLSALPAINGIATRLPSGAHGLICVEVPHDEDARGIFAPPEVDIVWCVTDRGDDQVAAVRDWLESIGPLAADGASTTVVDDGAVDTYWEVSDPESAPSDGPALSAWIAGESSRVRELRRLLVNDFEVPKGAVCFMGYWRIGVAGS</sequence>
<feature type="domain" description="FAD-binding FR-type" evidence="1">
    <location>
        <begin position="10"/>
        <end position="138"/>
    </location>
</feature>
<comment type="caution">
    <text evidence="2">The sequence shown here is derived from an EMBL/GenBank/DDBJ whole genome shotgun (WGS) entry which is preliminary data.</text>
</comment>
<dbReference type="Pfam" id="PF08021">
    <property type="entry name" value="FAD_binding_9"/>
    <property type="match status" value="1"/>
</dbReference>
<dbReference type="InterPro" id="IPR017927">
    <property type="entry name" value="FAD-bd_FR_type"/>
</dbReference>
<dbReference type="InterPro" id="IPR013113">
    <property type="entry name" value="SIP_FAD-bd"/>
</dbReference>
<dbReference type="InterPro" id="IPR007037">
    <property type="entry name" value="SIP_rossman_dom"/>
</dbReference>
<dbReference type="PANTHER" id="PTHR30157">
    <property type="entry name" value="FERRIC REDUCTASE, NADPH-DEPENDENT"/>
    <property type="match status" value="1"/>
</dbReference>
<reference evidence="2 3" key="1">
    <citation type="submission" date="2020-08" db="EMBL/GenBank/DDBJ databases">
        <title>Sequencing the genomes of 1000 actinobacteria strains.</title>
        <authorList>
            <person name="Klenk H.-P."/>
        </authorList>
    </citation>
    <scope>NUCLEOTIDE SEQUENCE [LARGE SCALE GENOMIC DNA]</scope>
    <source>
        <strain evidence="2 3">DSM 105369</strain>
    </source>
</reference>
<dbReference type="Pfam" id="PF04954">
    <property type="entry name" value="SIP"/>
    <property type="match status" value="1"/>
</dbReference>
<dbReference type="Proteomes" id="UP000559182">
    <property type="component" value="Unassembled WGS sequence"/>
</dbReference>
<proteinExistence type="predicted"/>
<dbReference type="Gene3D" id="2.40.30.10">
    <property type="entry name" value="Translation factors"/>
    <property type="match status" value="1"/>
</dbReference>
<dbReference type="PROSITE" id="PS51384">
    <property type="entry name" value="FAD_FR"/>
    <property type="match status" value="1"/>
</dbReference>
<gene>
    <name evidence="2" type="ORF">FHU39_002689</name>
</gene>
<dbReference type="InterPro" id="IPR039374">
    <property type="entry name" value="SIP_fam"/>
</dbReference>
<evidence type="ECO:0000313" key="2">
    <source>
        <dbReference type="EMBL" id="MBB2892671.1"/>
    </source>
</evidence>
<dbReference type="RefSeq" id="WP_183321088.1">
    <property type="nucleotide sequence ID" value="NZ_JACHVQ010000002.1"/>
</dbReference>
<dbReference type="Gene3D" id="3.40.50.80">
    <property type="entry name" value="Nucleotide-binding domain of ferredoxin-NADP reductase (FNR) module"/>
    <property type="match status" value="1"/>
</dbReference>
<evidence type="ECO:0000259" key="1">
    <source>
        <dbReference type="PROSITE" id="PS51384"/>
    </source>
</evidence>
<dbReference type="InterPro" id="IPR017938">
    <property type="entry name" value="Riboflavin_synthase-like_b-brl"/>
</dbReference>
<dbReference type="CDD" id="cd06193">
    <property type="entry name" value="siderophore_interacting"/>
    <property type="match status" value="1"/>
</dbReference>
<accession>A0A839NDB3</accession>
<dbReference type="GO" id="GO:0016491">
    <property type="term" value="F:oxidoreductase activity"/>
    <property type="evidence" value="ECO:0007669"/>
    <property type="project" value="InterPro"/>
</dbReference>
<dbReference type="AlphaFoldDB" id="A0A839NDB3"/>
<name>A0A839NDB3_9MICO</name>
<organism evidence="2 3">
    <name type="scientific">Flexivirga oryzae</name>
    <dbReference type="NCBI Taxonomy" id="1794944"/>
    <lineage>
        <taxon>Bacteria</taxon>
        <taxon>Bacillati</taxon>
        <taxon>Actinomycetota</taxon>
        <taxon>Actinomycetes</taxon>
        <taxon>Micrococcales</taxon>
        <taxon>Dermacoccaceae</taxon>
        <taxon>Flexivirga</taxon>
    </lineage>
</organism>
<dbReference type="EMBL" id="JACHVQ010000002">
    <property type="protein sequence ID" value="MBB2892671.1"/>
    <property type="molecule type" value="Genomic_DNA"/>
</dbReference>
<keyword evidence="3" id="KW-1185">Reference proteome</keyword>
<evidence type="ECO:0000313" key="3">
    <source>
        <dbReference type="Proteomes" id="UP000559182"/>
    </source>
</evidence>
<protein>
    <submittedName>
        <fullName evidence="2">NADPH-dependent ferric siderophore reductase</fullName>
    </submittedName>
</protein>
<dbReference type="SUPFAM" id="SSF63380">
    <property type="entry name" value="Riboflavin synthase domain-like"/>
    <property type="match status" value="1"/>
</dbReference>
<dbReference type="InterPro" id="IPR039261">
    <property type="entry name" value="FNR_nucleotide-bd"/>
</dbReference>